<comment type="caution">
    <text evidence="1">The sequence shown here is derived from an EMBL/GenBank/DDBJ whole genome shotgun (WGS) entry which is preliminary data.</text>
</comment>
<dbReference type="Proteomes" id="UP000593577">
    <property type="component" value="Unassembled WGS sequence"/>
</dbReference>
<accession>A0A7J8Y3I8</accession>
<sequence length="20" mass="2298">MLLGLHIRLIQLFSLCRPCA</sequence>
<gene>
    <name evidence="1" type="ORF">Goari_004472</name>
</gene>
<proteinExistence type="predicted"/>
<evidence type="ECO:0000313" key="1">
    <source>
        <dbReference type="EMBL" id="MBA0694151.1"/>
    </source>
</evidence>
<dbReference type="AlphaFoldDB" id="A0A7J8Y3I8"/>
<evidence type="ECO:0000313" key="2">
    <source>
        <dbReference type="Proteomes" id="UP000593577"/>
    </source>
</evidence>
<keyword evidence="2" id="KW-1185">Reference proteome</keyword>
<protein>
    <submittedName>
        <fullName evidence="1">Uncharacterized protein</fullName>
    </submittedName>
</protein>
<organism evidence="1 2">
    <name type="scientific">Gossypium aridum</name>
    <name type="common">American cotton</name>
    <name type="synonym">Erioxylum aridum</name>
    <dbReference type="NCBI Taxonomy" id="34290"/>
    <lineage>
        <taxon>Eukaryota</taxon>
        <taxon>Viridiplantae</taxon>
        <taxon>Streptophyta</taxon>
        <taxon>Embryophyta</taxon>
        <taxon>Tracheophyta</taxon>
        <taxon>Spermatophyta</taxon>
        <taxon>Magnoliopsida</taxon>
        <taxon>eudicotyledons</taxon>
        <taxon>Gunneridae</taxon>
        <taxon>Pentapetalae</taxon>
        <taxon>rosids</taxon>
        <taxon>malvids</taxon>
        <taxon>Malvales</taxon>
        <taxon>Malvaceae</taxon>
        <taxon>Malvoideae</taxon>
        <taxon>Gossypium</taxon>
    </lineage>
</organism>
<reference evidence="1 2" key="1">
    <citation type="journal article" date="2019" name="Genome Biol. Evol.">
        <title>Insights into the evolution of the New World diploid cottons (Gossypium, subgenus Houzingenia) based on genome sequencing.</title>
        <authorList>
            <person name="Grover C.E."/>
            <person name="Arick M.A. 2nd"/>
            <person name="Thrash A."/>
            <person name="Conover J.L."/>
            <person name="Sanders W.S."/>
            <person name="Peterson D.G."/>
            <person name="Frelichowski J.E."/>
            <person name="Scheffler J.A."/>
            <person name="Scheffler B.E."/>
            <person name="Wendel J.F."/>
        </authorList>
    </citation>
    <scope>NUCLEOTIDE SEQUENCE [LARGE SCALE GENOMIC DNA]</scope>
    <source>
        <strain evidence="1">185</strain>
        <tissue evidence="1">Leaf</tissue>
    </source>
</reference>
<name>A0A7J8Y3I8_GOSAI</name>
<dbReference type="EMBL" id="JABFAA010000010">
    <property type="protein sequence ID" value="MBA0694151.1"/>
    <property type="molecule type" value="Genomic_DNA"/>
</dbReference>